<dbReference type="Pfam" id="PF00309">
    <property type="entry name" value="Sigma54_AID"/>
    <property type="match status" value="1"/>
</dbReference>
<dbReference type="PANTHER" id="PTHR32248">
    <property type="entry name" value="RNA POLYMERASE SIGMA-54 FACTOR"/>
    <property type="match status" value="1"/>
</dbReference>
<evidence type="ECO:0000313" key="12">
    <source>
        <dbReference type="EMBL" id="GAV21550.1"/>
    </source>
</evidence>
<dbReference type="InterPro" id="IPR038709">
    <property type="entry name" value="RpoN_core-bd_sf"/>
</dbReference>
<dbReference type="OrthoDB" id="9814402at2"/>
<dbReference type="AlphaFoldDB" id="A0A1L8CRL0"/>
<dbReference type="Gene3D" id="1.10.10.60">
    <property type="entry name" value="Homeodomain-like"/>
    <property type="match status" value="1"/>
</dbReference>
<protein>
    <submittedName>
        <fullName evidence="12">RNA polymerase sigma-54 factor</fullName>
    </submittedName>
</protein>
<comment type="similarity">
    <text evidence="1">Belongs to the sigma-54 factor family.</text>
</comment>
<dbReference type="GO" id="GO:0016779">
    <property type="term" value="F:nucleotidyltransferase activity"/>
    <property type="evidence" value="ECO:0007669"/>
    <property type="project" value="UniProtKB-KW"/>
</dbReference>
<dbReference type="PIRSF" id="PIRSF000774">
    <property type="entry name" value="RpoN"/>
    <property type="match status" value="1"/>
</dbReference>
<dbReference type="GO" id="GO:0003677">
    <property type="term" value="F:DNA binding"/>
    <property type="evidence" value="ECO:0007669"/>
    <property type="project" value="UniProtKB-KW"/>
</dbReference>
<dbReference type="PROSITE" id="PS00717">
    <property type="entry name" value="SIGMA54_1"/>
    <property type="match status" value="1"/>
</dbReference>
<evidence type="ECO:0000256" key="2">
    <source>
        <dbReference type="ARBA" id="ARBA00022478"/>
    </source>
</evidence>
<dbReference type="InterPro" id="IPR000394">
    <property type="entry name" value="RNA_pol_sigma_54"/>
</dbReference>
<dbReference type="PROSITE" id="PS00718">
    <property type="entry name" value="SIGMA54_2"/>
    <property type="match status" value="1"/>
</dbReference>
<evidence type="ECO:0000256" key="5">
    <source>
        <dbReference type="ARBA" id="ARBA00023015"/>
    </source>
</evidence>
<dbReference type="Proteomes" id="UP000187485">
    <property type="component" value="Unassembled WGS sequence"/>
</dbReference>
<keyword evidence="4" id="KW-0548">Nucleotidyltransferase</keyword>
<evidence type="ECO:0000256" key="9">
    <source>
        <dbReference type="SAM" id="MobiDB-lite"/>
    </source>
</evidence>
<dbReference type="Pfam" id="PF04963">
    <property type="entry name" value="Sigma54_CBD"/>
    <property type="match status" value="1"/>
</dbReference>
<organism evidence="12 13">
    <name type="scientific">Carboxydothermus pertinax</name>
    <dbReference type="NCBI Taxonomy" id="870242"/>
    <lineage>
        <taxon>Bacteria</taxon>
        <taxon>Bacillati</taxon>
        <taxon>Bacillota</taxon>
        <taxon>Clostridia</taxon>
        <taxon>Thermoanaerobacterales</taxon>
        <taxon>Thermoanaerobacteraceae</taxon>
        <taxon>Carboxydothermus</taxon>
    </lineage>
</organism>
<dbReference type="NCBIfam" id="TIGR02395">
    <property type="entry name" value="rpoN_sigma"/>
    <property type="match status" value="1"/>
</dbReference>
<dbReference type="STRING" id="870242.cpu_00600"/>
<evidence type="ECO:0000256" key="6">
    <source>
        <dbReference type="ARBA" id="ARBA00023082"/>
    </source>
</evidence>
<dbReference type="PROSITE" id="PS50044">
    <property type="entry name" value="SIGMA54_3"/>
    <property type="match status" value="1"/>
</dbReference>
<dbReference type="PANTHER" id="PTHR32248:SF4">
    <property type="entry name" value="RNA POLYMERASE SIGMA-54 FACTOR"/>
    <property type="match status" value="1"/>
</dbReference>
<feature type="region of interest" description="Disordered" evidence="9">
    <location>
        <begin position="81"/>
        <end position="102"/>
    </location>
</feature>
<dbReference type="GO" id="GO:0001216">
    <property type="term" value="F:DNA-binding transcription activator activity"/>
    <property type="evidence" value="ECO:0007669"/>
    <property type="project" value="InterPro"/>
</dbReference>
<dbReference type="InterPro" id="IPR007046">
    <property type="entry name" value="RNA_pol_sigma_54_core-bd"/>
</dbReference>
<gene>
    <name evidence="12" type="ORF">cpu_00600</name>
</gene>
<evidence type="ECO:0000256" key="3">
    <source>
        <dbReference type="ARBA" id="ARBA00022679"/>
    </source>
</evidence>
<keyword evidence="5" id="KW-0805">Transcription regulation</keyword>
<evidence type="ECO:0000256" key="1">
    <source>
        <dbReference type="ARBA" id="ARBA00008798"/>
    </source>
</evidence>
<evidence type="ECO:0000313" key="13">
    <source>
        <dbReference type="Proteomes" id="UP000187485"/>
    </source>
</evidence>
<reference evidence="13" key="1">
    <citation type="submission" date="2016-12" db="EMBL/GenBank/DDBJ databases">
        <title>Draft Genome Sequences od Carboxydothermus pertinax and islandicus, Hydrogenogenic Carboxydotrophic Bacteria.</title>
        <authorList>
            <person name="Fukuyama Y."/>
            <person name="Ohmae K."/>
            <person name="Yoneda Y."/>
            <person name="Yoshida T."/>
            <person name="Sako Y."/>
        </authorList>
    </citation>
    <scope>NUCLEOTIDE SEQUENCE [LARGE SCALE GENOMIC DNA]</scope>
    <source>
        <strain evidence="13">Ug1</strain>
    </source>
</reference>
<dbReference type="EMBL" id="BDJK01000003">
    <property type="protein sequence ID" value="GAV21550.1"/>
    <property type="molecule type" value="Genomic_DNA"/>
</dbReference>
<keyword evidence="6" id="KW-0731">Sigma factor</keyword>
<dbReference type="PRINTS" id="PR00045">
    <property type="entry name" value="SIGMA54FCT"/>
</dbReference>
<keyword evidence="7" id="KW-0238">DNA-binding</keyword>
<proteinExistence type="inferred from homology"/>
<keyword evidence="13" id="KW-1185">Reference proteome</keyword>
<dbReference type="NCBIfam" id="NF009118">
    <property type="entry name" value="PRK12469.1"/>
    <property type="match status" value="1"/>
</dbReference>
<evidence type="ECO:0000256" key="4">
    <source>
        <dbReference type="ARBA" id="ARBA00022695"/>
    </source>
</evidence>
<dbReference type="RefSeq" id="WP_075858001.1">
    <property type="nucleotide sequence ID" value="NZ_BDJK01000003.1"/>
</dbReference>
<evidence type="ECO:0000259" key="10">
    <source>
        <dbReference type="Pfam" id="PF04552"/>
    </source>
</evidence>
<accession>A0A1L8CRL0</accession>
<evidence type="ECO:0000256" key="8">
    <source>
        <dbReference type="ARBA" id="ARBA00023163"/>
    </source>
</evidence>
<dbReference type="Gene3D" id="1.10.10.1330">
    <property type="entry name" value="RNA polymerase sigma-54 factor, core-binding domain"/>
    <property type="match status" value="1"/>
</dbReference>
<keyword evidence="2" id="KW-0240">DNA-directed RNA polymerase</keyword>
<sequence length="460" mass="52840">MTMDFGLNLEQTQKLILTPELKQAITILQLNTLELVNFIEQQVEANPLLEIENDDDKEVDEIEEMEERQEMREIAEYFADSSDLGPGFSQKDEEKRSYEPASSADNSLWEHLSFQLHFLKLPQLDNKIGEFIIGNIDENGYLTCAPEEIAEILKIEKEVVLRVLKIIQNFDPPGVGARGLLECLLIQAEQKNLLTPLIKEIITNYLPDLAQSKYLKVANRLGVAVEEVYRAMEVIKSLDPKPGRNFAALKEVRYVVPDITVEKVEGEYIILVNDSLLPRLNINNVYRNILKQKGHDEKTKKYVEKKLNQAIWLIKSIEQRRFTLYRVARFIVDYQREFLEYGLKYLKPLTLKQVAKELNLHESTISRACANKYMATPRGTFELKYFFATALESEKGNFSSSTSIKAQIKELIARENPQDPLSDQKIADILTQGGVKISRRTVAKYREELGILAAAKRRKV</sequence>
<feature type="domain" description="RNA polymerase sigma factor 54 core-binding" evidence="11">
    <location>
        <begin position="98"/>
        <end position="286"/>
    </location>
</feature>
<dbReference type="Pfam" id="PF04552">
    <property type="entry name" value="Sigma54_DBD"/>
    <property type="match status" value="1"/>
</dbReference>
<feature type="domain" description="RNA polymerase sigma factor 54 DNA-binding" evidence="10">
    <location>
        <begin position="301"/>
        <end position="459"/>
    </location>
</feature>
<keyword evidence="3" id="KW-0808">Transferase</keyword>
<dbReference type="InterPro" id="IPR007634">
    <property type="entry name" value="RNA_pol_sigma_54_DNA-bd"/>
</dbReference>
<evidence type="ECO:0000259" key="11">
    <source>
        <dbReference type="Pfam" id="PF04963"/>
    </source>
</evidence>
<keyword evidence="8" id="KW-0804">Transcription</keyword>
<dbReference type="GO" id="GO:0000428">
    <property type="term" value="C:DNA-directed RNA polymerase complex"/>
    <property type="evidence" value="ECO:0007669"/>
    <property type="project" value="UniProtKB-KW"/>
</dbReference>
<name>A0A1L8CRL0_9THEO</name>
<comment type="caution">
    <text evidence="12">The sequence shown here is derived from an EMBL/GenBank/DDBJ whole genome shotgun (WGS) entry which is preliminary data.</text>
</comment>
<dbReference type="GO" id="GO:0016987">
    <property type="term" value="F:sigma factor activity"/>
    <property type="evidence" value="ECO:0007669"/>
    <property type="project" value="UniProtKB-KW"/>
</dbReference>
<evidence type="ECO:0000256" key="7">
    <source>
        <dbReference type="ARBA" id="ARBA00023125"/>
    </source>
</evidence>
<dbReference type="GO" id="GO:0006352">
    <property type="term" value="P:DNA-templated transcription initiation"/>
    <property type="evidence" value="ECO:0007669"/>
    <property type="project" value="InterPro"/>
</dbReference>